<evidence type="ECO:0000256" key="1">
    <source>
        <dbReference type="SAM" id="Phobius"/>
    </source>
</evidence>
<keyword evidence="3" id="KW-1185">Reference proteome</keyword>
<evidence type="ECO:0000313" key="2">
    <source>
        <dbReference type="EMBL" id="ORC24972.1"/>
    </source>
</evidence>
<name>A0A1Y1RS91_9MICC</name>
<feature type="transmembrane region" description="Helical" evidence="1">
    <location>
        <begin position="162"/>
        <end position="179"/>
    </location>
</feature>
<feature type="transmembrane region" description="Helical" evidence="1">
    <location>
        <begin position="359"/>
        <end position="377"/>
    </location>
</feature>
<comment type="caution">
    <text evidence="2">The sequence shown here is derived from an EMBL/GenBank/DDBJ whole genome shotgun (WGS) entry which is preliminary data.</text>
</comment>
<dbReference type="AlphaFoldDB" id="A0A1Y1RS91"/>
<feature type="transmembrane region" description="Helical" evidence="1">
    <location>
        <begin position="191"/>
        <end position="212"/>
    </location>
</feature>
<gene>
    <name evidence="2" type="ORF">A7979_09065</name>
</gene>
<feature type="transmembrane region" description="Helical" evidence="1">
    <location>
        <begin position="305"/>
        <end position="324"/>
    </location>
</feature>
<evidence type="ECO:0000313" key="3">
    <source>
        <dbReference type="Proteomes" id="UP000192359"/>
    </source>
</evidence>
<keyword evidence="1" id="KW-0812">Transmembrane</keyword>
<keyword evidence="1" id="KW-0472">Membrane</keyword>
<feature type="transmembrane region" description="Helical" evidence="1">
    <location>
        <begin position="281"/>
        <end position="299"/>
    </location>
</feature>
<dbReference type="Proteomes" id="UP000192359">
    <property type="component" value="Unassembled WGS sequence"/>
</dbReference>
<dbReference type="EMBL" id="LXWF01000002">
    <property type="protein sequence ID" value="ORC24972.1"/>
    <property type="molecule type" value="Genomic_DNA"/>
</dbReference>
<feature type="transmembrane region" description="Helical" evidence="1">
    <location>
        <begin position="105"/>
        <end position="125"/>
    </location>
</feature>
<feature type="transmembrane region" description="Helical" evidence="1">
    <location>
        <begin position="32"/>
        <end position="54"/>
    </location>
</feature>
<accession>A0A1Y1RS91</accession>
<feature type="transmembrane region" description="Helical" evidence="1">
    <location>
        <begin position="218"/>
        <end position="236"/>
    </location>
</feature>
<feature type="transmembrane region" description="Helical" evidence="1">
    <location>
        <begin position="137"/>
        <end position="156"/>
    </location>
</feature>
<proteinExistence type="predicted"/>
<sequence length="396" mass="44701">MLYLSPLILLTTIFPLVTPRMAHIMVGGVQLPQIILAVAITVPWMSQSVCLPVYRAMEDLLGERDMDACMRRFAEYWVTTSIAVLPSLLLFSLPFFFAFHWSLTTLFAFLVLGFLNVIFSQLLVIANLPTDSRNTWAFAWIAYALALLIFPTVWFLPPLMGIAVMLFVLRGHLRYLVAFKHLDYHVVVREMLRGFLLGAVLWADKYILFITLGGTMNVVAVYMGLVPAVIAYNYFFAAEAAKVDRAVGNLRTVIQTMGYQQVERYSQKVEKRVVNSTRQTLTVAGVSSVIVAALMFLFSSESFTLTLIVIVSSWLFLAVTVFCYQIDYLGSHTVPQLIGLGHLFLCVLAFQLFPGLHAYFAIVAGEILLVAVSYVAFRRTWKTPAYDLFWRHAVAW</sequence>
<feature type="transmembrane region" description="Helical" evidence="1">
    <location>
        <begin position="75"/>
        <end position="99"/>
    </location>
</feature>
<organism evidence="2 3">
    <name type="scientific">Rothia nasimurium</name>
    <dbReference type="NCBI Taxonomy" id="85336"/>
    <lineage>
        <taxon>Bacteria</taxon>
        <taxon>Bacillati</taxon>
        <taxon>Actinomycetota</taxon>
        <taxon>Actinomycetes</taxon>
        <taxon>Micrococcales</taxon>
        <taxon>Micrococcaceae</taxon>
        <taxon>Rothia</taxon>
    </lineage>
</organism>
<reference evidence="2 3" key="1">
    <citation type="submission" date="2016-05" db="EMBL/GenBank/DDBJ databases">
        <title>Draft genome sequence of a porcine commensal Rothia nasimurium.</title>
        <authorList>
            <person name="Gaiser R.A."/>
            <person name="Van Baarlen P."/>
            <person name="Wells J.M."/>
        </authorList>
    </citation>
    <scope>NUCLEOTIDE SEQUENCE [LARGE SCALE GENOMIC DNA]</scope>
    <source>
        <strain evidence="2 3">PT-32</strain>
    </source>
</reference>
<dbReference type="OrthoDB" id="4406690at2"/>
<feature type="transmembrane region" description="Helical" evidence="1">
    <location>
        <begin position="336"/>
        <end position="353"/>
    </location>
</feature>
<protein>
    <submittedName>
        <fullName evidence="2">Uncharacterized protein</fullName>
    </submittedName>
</protein>
<dbReference type="RefSeq" id="WP_083090613.1">
    <property type="nucleotide sequence ID" value="NZ_LXWF01000002.1"/>
</dbReference>
<keyword evidence="1" id="KW-1133">Transmembrane helix</keyword>